<dbReference type="EMBL" id="JAHRIO010013380">
    <property type="protein sequence ID" value="MEQ2163111.1"/>
    <property type="molecule type" value="Genomic_DNA"/>
</dbReference>
<comment type="caution">
    <text evidence="1">The sequence shown here is derived from an EMBL/GenBank/DDBJ whole genome shotgun (WGS) entry which is preliminary data.</text>
</comment>
<name>A0ABV0MVF8_9TELE</name>
<keyword evidence="2" id="KW-1185">Reference proteome</keyword>
<sequence length="68" mass="7612">VGFSLRSAWRRIHPQRRLQCGEQEEGFSSPPEKQIGLKCGIIPAGSTSLHTSGFLQYFSEDKSLAKDF</sequence>
<evidence type="ECO:0000313" key="1">
    <source>
        <dbReference type="EMBL" id="MEQ2163111.1"/>
    </source>
</evidence>
<evidence type="ECO:0000313" key="2">
    <source>
        <dbReference type="Proteomes" id="UP001476798"/>
    </source>
</evidence>
<protein>
    <submittedName>
        <fullName evidence="1">Uncharacterized protein</fullName>
    </submittedName>
</protein>
<accession>A0ABV0MVF8</accession>
<feature type="non-terminal residue" evidence="1">
    <location>
        <position position="1"/>
    </location>
</feature>
<gene>
    <name evidence="1" type="ORF">GOODEAATRI_026809</name>
</gene>
<reference evidence="1 2" key="1">
    <citation type="submission" date="2021-06" db="EMBL/GenBank/DDBJ databases">
        <authorList>
            <person name="Palmer J.M."/>
        </authorList>
    </citation>
    <scope>NUCLEOTIDE SEQUENCE [LARGE SCALE GENOMIC DNA]</scope>
    <source>
        <strain evidence="1 2">GA_2019</strain>
        <tissue evidence="1">Muscle</tissue>
    </source>
</reference>
<proteinExistence type="predicted"/>
<organism evidence="1 2">
    <name type="scientific">Goodea atripinnis</name>
    <dbReference type="NCBI Taxonomy" id="208336"/>
    <lineage>
        <taxon>Eukaryota</taxon>
        <taxon>Metazoa</taxon>
        <taxon>Chordata</taxon>
        <taxon>Craniata</taxon>
        <taxon>Vertebrata</taxon>
        <taxon>Euteleostomi</taxon>
        <taxon>Actinopterygii</taxon>
        <taxon>Neopterygii</taxon>
        <taxon>Teleostei</taxon>
        <taxon>Neoteleostei</taxon>
        <taxon>Acanthomorphata</taxon>
        <taxon>Ovalentaria</taxon>
        <taxon>Atherinomorphae</taxon>
        <taxon>Cyprinodontiformes</taxon>
        <taxon>Goodeidae</taxon>
        <taxon>Goodea</taxon>
    </lineage>
</organism>
<dbReference type="Proteomes" id="UP001476798">
    <property type="component" value="Unassembled WGS sequence"/>
</dbReference>